<gene>
    <name evidence="1" type="ORF">AAHA92_29434</name>
</gene>
<evidence type="ECO:0000313" key="2">
    <source>
        <dbReference type="Proteomes" id="UP001567538"/>
    </source>
</evidence>
<reference evidence="1 2" key="1">
    <citation type="submission" date="2024-06" db="EMBL/GenBank/DDBJ databases">
        <title>A chromosome level genome sequence of Diviner's sage (Salvia divinorum).</title>
        <authorList>
            <person name="Ford S.A."/>
            <person name="Ro D.-K."/>
            <person name="Ness R.W."/>
            <person name="Phillips M.A."/>
        </authorList>
    </citation>
    <scope>NUCLEOTIDE SEQUENCE [LARGE SCALE GENOMIC DNA]</scope>
    <source>
        <strain evidence="1">SAF-2024a</strain>
        <tissue evidence="1">Leaf</tissue>
    </source>
</reference>
<keyword evidence="2" id="KW-1185">Reference proteome</keyword>
<evidence type="ECO:0000313" key="1">
    <source>
        <dbReference type="EMBL" id="KAL1536853.1"/>
    </source>
</evidence>
<proteinExistence type="predicted"/>
<name>A0ABD1G1J8_SALDI</name>
<sequence>MAVLILCSRGAEELGLGKKIAAIRRLRRVKRVRSCWFSESSSPLGSITTPLGCLFNNPDPTETVSLILIFIFPLQKNSYFISPSLTPPTRRRPSRPSFRQTFWKRMNCVSLDAAGAAE</sequence>
<dbReference type="EMBL" id="JBEAFC010000011">
    <property type="protein sequence ID" value="KAL1536853.1"/>
    <property type="molecule type" value="Genomic_DNA"/>
</dbReference>
<comment type="caution">
    <text evidence="1">The sequence shown here is derived from an EMBL/GenBank/DDBJ whole genome shotgun (WGS) entry which is preliminary data.</text>
</comment>
<dbReference type="Proteomes" id="UP001567538">
    <property type="component" value="Unassembled WGS sequence"/>
</dbReference>
<dbReference type="AlphaFoldDB" id="A0ABD1G1J8"/>
<accession>A0ABD1G1J8</accession>
<protein>
    <submittedName>
        <fullName evidence="1">Uncharacterized protein</fullName>
    </submittedName>
</protein>
<organism evidence="1 2">
    <name type="scientific">Salvia divinorum</name>
    <name type="common">Maria pastora</name>
    <name type="synonym">Diviner's sage</name>
    <dbReference type="NCBI Taxonomy" id="28513"/>
    <lineage>
        <taxon>Eukaryota</taxon>
        <taxon>Viridiplantae</taxon>
        <taxon>Streptophyta</taxon>
        <taxon>Embryophyta</taxon>
        <taxon>Tracheophyta</taxon>
        <taxon>Spermatophyta</taxon>
        <taxon>Magnoliopsida</taxon>
        <taxon>eudicotyledons</taxon>
        <taxon>Gunneridae</taxon>
        <taxon>Pentapetalae</taxon>
        <taxon>asterids</taxon>
        <taxon>lamiids</taxon>
        <taxon>Lamiales</taxon>
        <taxon>Lamiaceae</taxon>
        <taxon>Nepetoideae</taxon>
        <taxon>Mentheae</taxon>
        <taxon>Salviinae</taxon>
        <taxon>Salvia</taxon>
        <taxon>Salvia subgen. Calosphace</taxon>
    </lineage>
</organism>